<proteinExistence type="predicted"/>
<dbReference type="Proteomes" id="UP000828251">
    <property type="component" value="Unassembled WGS sequence"/>
</dbReference>
<organism evidence="1 2">
    <name type="scientific">Gossypium stocksii</name>
    <dbReference type="NCBI Taxonomy" id="47602"/>
    <lineage>
        <taxon>Eukaryota</taxon>
        <taxon>Viridiplantae</taxon>
        <taxon>Streptophyta</taxon>
        <taxon>Embryophyta</taxon>
        <taxon>Tracheophyta</taxon>
        <taxon>Spermatophyta</taxon>
        <taxon>Magnoliopsida</taxon>
        <taxon>eudicotyledons</taxon>
        <taxon>Gunneridae</taxon>
        <taxon>Pentapetalae</taxon>
        <taxon>rosids</taxon>
        <taxon>malvids</taxon>
        <taxon>Malvales</taxon>
        <taxon>Malvaceae</taxon>
        <taxon>Malvoideae</taxon>
        <taxon>Gossypium</taxon>
    </lineage>
</organism>
<dbReference type="AlphaFoldDB" id="A0A9D3VJT4"/>
<dbReference type="OrthoDB" id="1002463at2759"/>
<dbReference type="PANTHER" id="PTHR19446">
    <property type="entry name" value="REVERSE TRANSCRIPTASES"/>
    <property type="match status" value="1"/>
</dbReference>
<protein>
    <recommendedName>
        <fullName evidence="3">Reverse transcriptase domain-containing protein</fullName>
    </recommendedName>
</protein>
<reference evidence="1 2" key="1">
    <citation type="journal article" date="2021" name="Plant Biotechnol. J.">
        <title>Multi-omics assisted identification of the key and species-specific regulatory components of drought-tolerant mechanisms in Gossypium stocksii.</title>
        <authorList>
            <person name="Yu D."/>
            <person name="Ke L."/>
            <person name="Zhang D."/>
            <person name="Wu Y."/>
            <person name="Sun Y."/>
            <person name="Mei J."/>
            <person name="Sun J."/>
            <person name="Sun Y."/>
        </authorList>
    </citation>
    <scope>NUCLEOTIDE SEQUENCE [LARGE SCALE GENOMIC DNA]</scope>
    <source>
        <strain evidence="2">cv. E1</strain>
        <tissue evidence="1">Leaf</tissue>
    </source>
</reference>
<comment type="caution">
    <text evidence="1">The sequence shown here is derived from an EMBL/GenBank/DDBJ whole genome shotgun (WGS) entry which is preliminary data.</text>
</comment>
<gene>
    <name evidence="1" type="ORF">J1N35_024321</name>
</gene>
<evidence type="ECO:0008006" key="3">
    <source>
        <dbReference type="Google" id="ProtNLM"/>
    </source>
</evidence>
<dbReference type="EMBL" id="JAIQCV010000007">
    <property type="protein sequence ID" value="KAH1084560.1"/>
    <property type="molecule type" value="Genomic_DNA"/>
</dbReference>
<sequence>MGPTKAPEPDGFPALFFQKYWHIVGKDVSKFCLRILNNGDSFFSFNQMNIVLIPKTSNPTKLGNFRPISLCSVLYKVVAKTIANRLQAVIER</sequence>
<evidence type="ECO:0000313" key="1">
    <source>
        <dbReference type="EMBL" id="KAH1084560.1"/>
    </source>
</evidence>
<accession>A0A9D3VJT4</accession>
<name>A0A9D3VJT4_9ROSI</name>
<evidence type="ECO:0000313" key="2">
    <source>
        <dbReference type="Proteomes" id="UP000828251"/>
    </source>
</evidence>
<keyword evidence="2" id="KW-1185">Reference proteome</keyword>